<feature type="transmembrane region" description="Helical" evidence="2">
    <location>
        <begin position="145"/>
        <end position="175"/>
    </location>
</feature>
<evidence type="ECO:0000256" key="1">
    <source>
        <dbReference type="SAM" id="MobiDB-lite"/>
    </source>
</evidence>
<feature type="compositionally biased region" description="Low complexity" evidence="1">
    <location>
        <begin position="11"/>
        <end position="31"/>
    </location>
</feature>
<feature type="compositionally biased region" description="Basic and acidic residues" evidence="1">
    <location>
        <begin position="1"/>
        <end position="10"/>
    </location>
</feature>
<dbReference type="Proteomes" id="UP001595444">
    <property type="component" value="Unassembled WGS sequence"/>
</dbReference>
<feature type="region of interest" description="Disordered" evidence="1">
    <location>
        <begin position="1"/>
        <end position="125"/>
    </location>
</feature>
<sequence>MVDNTNDKAKPAAQPKKAAPVKKAPAASAKKPTVRKSAVKTSTAKPVKKAAAPKTSVPASKPAAKAKTTPTPKAPAKTMVAQKAAPKKTAATKPATKKAPEIKNAAANAGADNAKKTENTKQESPASFVDNLKTKDWLTILKRGLFMFVFGVIGHVVMLFTLFMALLQFCVALILDKPNENLTNGINIAGNYIKEVLEFLSFKTEELPFPFGRDLPKQ</sequence>
<keyword evidence="2" id="KW-0472">Membrane</keyword>
<comment type="caution">
    <text evidence="3">The sequence shown here is derived from an EMBL/GenBank/DDBJ whole genome shotgun (WGS) entry which is preliminary data.</text>
</comment>
<reference evidence="4" key="1">
    <citation type="journal article" date="2019" name="Int. J. Syst. Evol. Microbiol.">
        <title>The Global Catalogue of Microorganisms (GCM) 10K type strain sequencing project: providing services to taxonomists for standard genome sequencing and annotation.</title>
        <authorList>
            <consortium name="The Broad Institute Genomics Platform"/>
            <consortium name="The Broad Institute Genome Sequencing Center for Infectious Disease"/>
            <person name="Wu L."/>
            <person name="Ma J."/>
        </authorList>
    </citation>
    <scope>NUCLEOTIDE SEQUENCE [LARGE SCALE GENOMIC DNA]</scope>
    <source>
        <strain evidence="4">KCTC 62164</strain>
    </source>
</reference>
<protein>
    <submittedName>
        <fullName evidence="3">DUF4389 domain-containing protein</fullName>
    </submittedName>
</protein>
<keyword evidence="2" id="KW-1133">Transmembrane helix</keyword>
<feature type="compositionally biased region" description="Low complexity" evidence="1">
    <location>
        <begin position="102"/>
        <end position="112"/>
    </location>
</feature>
<dbReference type="EMBL" id="JBHRSL010000002">
    <property type="protein sequence ID" value="MFC3050934.1"/>
    <property type="molecule type" value="Genomic_DNA"/>
</dbReference>
<keyword evidence="2" id="KW-0812">Transmembrane</keyword>
<dbReference type="Pfam" id="PF14333">
    <property type="entry name" value="DUF4389"/>
    <property type="match status" value="1"/>
</dbReference>
<evidence type="ECO:0000313" key="4">
    <source>
        <dbReference type="Proteomes" id="UP001595444"/>
    </source>
</evidence>
<name>A0ABV7D1M5_9PROT</name>
<proteinExistence type="predicted"/>
<keyword evidence="4" id="KW-1185">Reference proteome</keyword>
<dbReference type="RefSeq" id="WP_194212332.1">
    <property type="nucleotide sequence ID" value="NZ_CP061205.1"/>
</dbReference>
<organism evidence="3 4">
    <name type="scientific">Kordiimonas pumila</name>
    <dbReference type="NCBI Taxonomy" id="2161677"/>
    <lineage>
        <taxon>Bacteria</taxon>
        <taxon>Pseudomonadati</taxon>
        <taxon>Pseudomonadota</taxon>
        <taxon>Alphaproteobacteria</taxon>
        <taxon>Kordiimonadales</taxon>
        <taxon>Kordiimonadaceae</taxon>
        <taxon>Kordiimonas</taxon>
    </lineage>
</organism>
<evidence type="ECO:0000313" key="3">
    <source>
        <dbReference type="EMBL" id="MFC3050934.1"/>
    </source>
</evidence>
<gene>
    <name evidence="3" type="ORF">ACFOKA_03335</name>
</gene>
<feature type="compositionally biased region" description="Low complexity" evidence="1">
    <location>
        <begin position="39"/>
        <end position="94"/>
    </location>
</feature>
<accession>A0ABV7D1M5</accession>
<dbReference type="InterPro" id="IPR025498">
    <property type="entry name" value="DUF4389"/>
</dbReference>
<evidence type="ECO:0000256" key="2">
    <source>
        <dbReference type="SAM" id="Phobius"/>
    </source>
</evidence>